<dbReference type="Pfam" id="PF03524">
    <property type="entry name" value="CagX"/>
    <property type="match status" value="1"/>
</dbReference>
<reference evidence="4 5" key="1">
    <citation type="submission" date="2020-04" db="EMBL/GenBank/DDBJ databases">
        <title>Description of novel Gluconacetobacter.</title>
        <authorList>
            <person name="Sombolestani A."/>
        </authorList>
    </citation>
    <scope>NUCLEOTIDE SEQUENCE [LARGE SCALE GENOMIC DNA]</scope>
    <source>
        <strain evidence="4 5">LMG 21311</strain>
    </source>
</reference>
<name>A0A7W4JTV2_9PROT</name>
<keyword evidence="5" id="KW-1185">Reference proteome</keyword>
<protein>
    <submittedName>
        <fullName evidence="4">P-type conjugative transfer protein TrbG</fullName>
    </submittedName>
</protein>
<dbReference type="NCBIfam" id="TIGR02775">
    <property type="entry name" value="TrbG_Ti"/>
    <property type="match status" value="1"/>
</dbReference>
<proteinExistence type="inferred from homology"/>
<feature type="chain" id="PRO_5030567465" evidence="3">
    <location>
        <begin position="20"/>
        <end position="327"/>
    </location>
</feature>
<dbReference type="InterPro" id="IPR014142">
    <property type="entry name" value="TrbG_Ti"/>
</dbReference>
<dbReference type="InterPro" id="IPR010258">
    <property type="entry name" value="Conjugal_tfr_TrbG/VirB9/CagX"/>
</dbReference>
<comment type="similarity">
    <text evidence="1">Belongs to the TrbG/VirB9 family.</text>
</comment>
<dbReference type="Proteomes" id="UP000555756">
    <property type="component" value="Unassembled WGS sequence"/>
</dbReference>
<gene>
    <name evidence="4" type="primary">trbG</name>
    <name evidence="4" type="ORF">HLH34_12460</name>
</gene>
<dbReference type="Gene3D" id="2.60.40.2500">
    <property type="match status" value="1"/>
</dbReference>
<feature type="signal peptide" evidence="3">
    <location>
        <begin position="1"/>
        <end position="19"/>
    </location>
</feature>
<organism evidence="4 5">
    <name type="scientific">Gluconacetobacter azotocaptans</name>
    <dbReference type="NCBI Taxonomy" id="142834"/>
    <lineage>
        <taxon>Bacteria</taxon>
        <taxon>Pseudomonadati</taxon>
        <taxon>Pseudomonadota</taxon>
        <taxon>Alphaproteobacteria</taxon>
        <taxon>Acetobacterales</taxon>
        <taxon>Acetobacteraceae</taxon>
        <taxon>Gluconacetobacter</taxon>
    </lineage>
</organism>
<evidence type="ECO:0000256" key="1">
    <source>
        <dbReference type="ARBA" id="ARBA00006135"/>
    </source>
</evidence>
<dbReference type="InterPro" id="IPR033645">
    <property type="entry name" value="VirB9/CagX/TrbG_C"/>
</dbReference>
<evidence type="ECO:0000313" key="5">
    <source>
        <dbReference type="Proteomes" id="UP000555756"/>
    </source>
</evidence>
<sequence length="327" mass="35424">MIRAIFLSALGALTLSACAERPPRITYDDPRPAHLLSDPPRPVQVVTVPELLPLPGQLKPLPPRGRVASGRDARDPAERVRVANAAAAVNPTRAGYINAMQVFPYDEGALYQIYAAPVHVTDIALEPGEALRSVAAGDTVQWKIGDTRSGAGASQQAHVLIKPVSADLPMNNLVILTDRRTYHLEVHPTVATYMAAVAWRYPQDQLLALQVRNEQASAQADSVAAEGVDLAALRFRYRIAGDNPPWRPAQVFDDGAKVYIQFPAGIAEGEMPPLFVVGTSGQRGELVNYRVRGTTMIVDRLFAMAELRLGQGAQQMVTILRTDGVRG</sequence>
<evidence type="ECO:0000256" key="3">
    <source>
        <dbReference type="SAM" id="SignalP"/>
    </source>
</evidence>
<keyword evidence="2 3" id="KW-0732">Signal</keyword>
<dbReference type="RefSeq" id="WP_183119912.1">
    <property type="nucleotide sequence ID" value="NZ_JABEQF010000009.1"/>
</dbReference>
<dbReference type="PROSITE" id="PS51257">
    <property type="entry name" value="PROKAR_LIPOPROTEIN"/>
    <property type="match status" value="1"/>
</dbReference>
<evidence type="ECO:0000256" key="2">
    <source>
        <dbReference type="ARBA" id="ARBA00022729"/>
    </source>
</evidence>
<dbReference type="CDD" id="cd06911">
    <property type="entry name" value="VirB9_CagX_TrbG"/>
    <property type="match status" value="1"/>
</dbReference>
<comment type="caution">
    <text evidence="4">The sequence shown here is derived from an EMBL/GenBank/DDBJ whole genome shotgun (WGS) entry which is preliminary data.</text>
</comment>
<dbReference type="EMBL" id="JABEQF010000009">
    <property type="protein sequence ID" value="MBB2190764.1"/>
    <property type="molecule type" value="Genomic_DNA"/>
</dbReference>
<accession>A0A7W4JTV2</accession>
<dbReference type="AlphaFoldDB" id="A0A7W4JTV2"/>
<dbReference type="InterPro" id="IPR038161">
    <property type="entry name" value="VirB9/CagX/TrbG_C_sf"/>
</dbReference>
<evidence type="ECO:0000313" key="4">
    <source>
        <dbReference type="EMBL" id="MBB2190764.1"/>
    </source>
</evidence>